<reference evidence="1" key="1">
    <citation type="submission" date="2022-12" db="EMBL/GenBank/DDBJ databases">
        <title>Genome Sequence of Lasiodiplodia mahajangana.</title>
        <authorList>
            <person name="Buettner E."/>
        </authorList>
    </citation>
    <scope>NUCLEOTIDE SEQUENCE</scope>
    <source>
        <strain evidence="1">VT137</strain>
    </source>
</reference>
<comment type="caution">
    <text evidence="1">The sequence shown here is derived from an EMBL/GenBank/DDBJ whole genome shotgun (WGS) entry which is preliminary data.</text>
</comment>
<dbReference type="EMBL" id="JAPUUL010003758">
    <property type="protein sequence ID" value="KAJ8121677.1"/>
    <property type="molecule type" value="Genomic_DNA"/>
</dbReference>
<proteinExistence type="predicted"/>
<keyword evidence="2" id="KW-1185">Reference proteome</keyword>
<organism evidence="1 2">
    <name type="scientific">Lasiodiplodia mahajangana</name>
    <dbReference type="NCBI Taxonomy" id="1108764"/>
    <lineage>
        <taxon>Eukaryota</taxon>
        <taxon>Fungi</taxon>
        <taxon>Dikarya</taxon>
        <taxon>Ascomycota</taxon>
        <taxon>Pezizomycotina</taxon>
        <taxon>Dothideomycetes</taxon>
        <taxon>Dothideomycetes incertae sedis</taxon>
        <taxon>Botryosphaeriales</taxon>
        <taxon>Botryosphaeriaceae</taxon>
        <taxon>Lasiodiplodia</taxon>
    </lineage>
</organism>
<evidence type="ECO:0000313" key="2">
    <source>
        <dbReference type="Proteomes" id="UP001153332"/>
    </source>
</evidence>
<evidence type="ECO:0000313" key="1">
    <source>
        <dbReference type="EMBL" id="KAJ8121677.1"/>
    </source>
</evidence>
<accession>A0ACC2J2X6</accession>
<gene>
    <name evidence="1" type="ORF">O1611_g10036</name>
</gene>
<dbReference type="Proteomes" id="UP001153332">
    <property type="component" value="Unassembled WGS sequence"/>
</dbReference>
<protein>
    <submittedName>
        <fullName evidence="1">Uncharacterized protein</fullName>
    </submittedName>
</protein>
<sequence>MRHVDYEGSVYAADQYGQDDPDDGLRLSALDPGGYRLLLARDCERIIEERLAEFAQFKRKAEALNQANMQKTETRKDYQEQAVYAFTVVTIVFLPLSAISSIFGMNTSDIRDLEQGQWLYWATAVPVTVAVILIGLWWMGELGNVTLWLLSHRQQQPAPVMLQKKHKGYAQPVRVRTYYSSEEGSETPRHLIPRSRRTPFRKESFSPV</sequence>
<name>A0ACC2J2X6_9PEZI</name>